<feature type="transmembrane region" description="Helical" evidence="14">
    <location>
        <begin position="156"/>
        <end position="181"/>
    </location>
</feature>
<evidence type="ECO:0000256" key="14">
    <source>
        <dbReference type="SAM" id="Phobius"/>
    </source>
</evidence>
<name>A0ABM1BKR0_LIMPO</name>
<evidence type="ECO:0000313" key="17">
    <source>
        <dbReference type="RefSeq" id="XP_013783945.2"/>
    </source>
</evidence>
<feature type="transmembrane region" description="Helical" evidence="14">
    <location>
        <begin position="35"/>
        <end position="63"/>
    </location>
</feature>
<keyword evidence="7 14" id="KW-0472">Membrane</keyword>
<dbReference type="Gene3D" id="1.20.1070.10">
    <property type="entry name" value="Rhodopsin 7-helix transmembrane proteins"/>
    <property type="match status" value="1"/>
</dbReference>
<proteinExistence type="inferred from homology"/>
<feature type="domain" description="G-protein coupled receptors family 1 profile" evidence="15">
    <location>
        <begin position="55"/>
        <end position="334"/>
    </location>
</feature>
<dbReference type="Pfam" id="PF00001">
    <property type="entry name" value="7tm_1"/>
    <property type="match status" value="1"/>
</dbReference>
<reference evidence="17" key="1">
    <citation type="submission" date="2025-08" db="UniProtKB">
        <authorList>
            <consortium name="RefSeq"/>
        </authorList>
    </citation>
    <scope>IDENTIFICATION</scope>
    <source>
        <tissue evidence="17">Muscle</tissue>
    </source>
</reference>
<keyword evidence="8" id="KW-1015">Disulfide bond</keyword>
<feature type="transmembrane region" description="Helical" evidence="14">
    <location>
        <begin position="272"/>
        <end position="291"/>
    </location>
</feature>
<evidence type="ECO:0000256" key="12">
    <source>
        <dbReference type="RuleBase" id="RU000688"/>
    </source>
</evidence>
<evidence type="ECO:0000256" key="9">
    <source>
        <dbReference type="ARBA" id="ARBA00023170"/>
    </source>
</evidence>
<dbReference type="PROSITE" id="PS50262">
    <property type="entry name" value="G_PROTEIN_RECEP_F1_2"/>
    <property type="match status" value="1"/>
</dbReference>
<comment type="subcellular location">
    <subcellularLocation>
        <location evidence="1">Cell membrane</location>
        <topology evidence="1">Multi-pass membrane protein</topology>
    </subcellularLocation>
</comment>
<dbReference type="InterPro" id="IPR000276">
    <property type="entry name" value="GPCR_Rhodpsn"/>
</dbReference>
<dbReference type="InterPro" id="IPR005390">
    <property type="entry name" value="NeuromedU_rcpt"/>
</dbReference>
<evidence type="ECO:0000256" key="1">
    <source>
        <dbReference type="ARBA" id="ARBA00004651"/>
    </source>
</evidence>
<keyword evidence="11 12" id="KW-0807">Transducer</keyword>
<dbReference type="SUPFAM" id="SSF81321">
    <property type="entry name" value="Family A G protein-coupled receptor-like"/>
    <property type="match status" value="1"/>
</dbReference>
<keyword evidence="6 12" id="KW-0297">G-protein coupled receptor</keyword>
<accession>A0ABM1BKR0</accession>
<feature type="transmembrane region" description="Helical" evidence="14">
    <location>
        <begin position="75"/>
        <end position="93"/>
    </location>
</feature>
<evidence type="ECO:0000256" key="3">
    <source>
        <dbReference type="ARBA" id="ARBA00022475"/>
    </source>
</evidence>
<gene>
    <name evidence="17" type="primary">LOC106468086</name>
</gene>
<dbReference type="PANTHER" id="PTHR24243">
    <property type="entry name" value="G-PROTEIN COUPLED RECEPTOR"/>
    <property type="match status" value="1"/>
</dbReference>
<dbReference type="RefSeq" id="XP_013783945.2">
    <property type="nucleotide sequence ID" value="XM_013928491.2"/>
</dbReference>
<dbReference type="InterPro" id="IPR017452">
    <property type="entry name" value="GPCR_Rhodpsn_7TM"/>
</dbReference>
<evidence type="ECO:0000256" key="13">
    <source>
        <dbReference type="SAM" id="MobiDB-lite"/>
    </source>
</evidence>
<dbReference type="GeneID" id="106468086"/>
<dbReference type="Proteomes" id="UP000694941">
    <property type="component" value="Unplaced"/>
</dbReference>
<dbReference type="PANTHER" id="PTHR24243:SF208">
    <property type="entry name" value="PYROKININ-1 RECEPTOR"/>
    <property type="match status" value="1"/>
</dbReference>
<evidence type="ECO:0000256" key="7">
    <source>
        <dbReference type="ARBA" id="ARBA00023136"/>
    </source>
</evidence>
<feature type="region of interest" description="Disordered" evidence="13">
    <location>
        <begin position="243"/>
        <end position="263"/>
    </location>
</feature>
<feature type="transmembrane region" description="Helical" evidence="14">
    <location>
        <begin position="201"/>
        <end position="226"/>
    </location>
</feature>
<evidence type="ECO:0000256" key="8">
    <source>
        <dbReference type="ARBA" id="ARBA00023157"/>
    </source>
</evidence>
<protein>
    <submittedName>
        <fullName evidence="17">Pyrokinin-1 receptor-like</fullName>
    </submittedName>
</protein>
<feature type="transmembrane region" description="Helical" evidence="14">
    <location>
        <begin position="311"/>
        <end position="336"/>
    </location>
</feature>
<evidence type="ECO:0000256" key="10">
    <source>
        <dbReference type="ARBA" id="ARBA00023180"/>
    </source>
</evidence>
<comment type="similarity">
    <text evidence="2 12">Belongs to the G-protein coupled receptor 1 family.</text>
</comment>
<evidence type="ECO:0000256" key="2">
    <source>
        <dbReference type="ARBA" id="ARBA00010663"/>
    </source>
</evidence>
<keyword evidence="5 14" id="KW-1133">Transmembrane helix</keyword>
<organism evidence="16 17">
    <name type="scientific">Limulus polyphemus</name>
    <name type="common">Atlantic horseshoe crab</name>
    <dbReference type="NCBI Taxonomy" id="6850"/>
    <lineage>
        <taxon>Eukaryota</taxon>
        <taxon>Metazoa</taxon>
        <taxon>Ecdysozoa</taxon>
        <taxon>Arthropoda</taxon>
        <taxon>Chelicerata</taxon>
        <taxon>Merostomata</taxon>
        <taxon>Xiphosura</taxon>
        <taxon>Limulidae</taxon>
        <taxon>Limulus</taxon>
    </lineage>
</organism>
<dbReference type="PRINTS" id="PR00237">
    <property type="entry name" value="GPCRRHODOPSN"/>
</dbReference>
<evidence type="ECO:0000256" key="4">
    <source>
        <dbReference type="ARBA" id="ARBA00022692"/>
    </source>
</evidence>
<sequence>MEEITENVIPFLDNNSTNGKSVDYNTYMGPKRKTLFFVVPMTLVYVSILVTGAVGNICTCGVIAKNKYMHTATNYYLFSLAISDLLLLVLGLPQEMYQLWENYPYIFGEFFCFIRGLTSETSTNASILTITAFTVERYLAICHPLRAHTMSKLSRAVKFIIVIWILGALAAIPIAFQFGIVNLYNISEYAVCTVKKPLKHAFGISSLLFFILPMSVILILYVLIALQLRRSLELSRRETTHGATNGLNQQSVHGHSSRQTVKSSTSYSSRRAVIKMLIAVVVAFFVCYAPFHAQRLMATYVTDPTPTETIIYDVLTYLSGVLYYVSTTINPILYSIMSFKFRQAFKETLARCCGRQITRSQSFKVMSRYTAHHSTAFETVDLTVLCESSHPHQRSVSAVPRYHSIPEIVKNIPSARQQAREMRASSICNVETYDEERELRPISISNSSLQRIDDDAFQESNCIAQLEQTPKL</sequence>
<keyword evidence="10" id="KW-0325">Glycoprotein</keyword>
<dbReference type="PROSITE" id="PS00237">
    <property type="entry name" value="G_PROTEIN_RECEP_F1_1"/>
    <property type="match status" value="1"/>
</dbReference>
<dbReference type="PRINTS" id="PR01565">
    <property type="entry name" value="NEUROMEDINUR"/>
</dbReference>
<keyword evidence="16" id="KW-1185">Reference proteome</keyword>
<keyword evidence="3" id="KW-1003">Cell membrane</keyword>
<keyword evidence="9 12" id="KW-0675">Receptor</keyword>
<evidence type="ECO:0000259" key="15">
    <source>
        <dbReference type="PROSITE" id="PS50262"/>
    </source>
</evidence>
<dbReference type="CDD" id="cd15134">
    <property type="entry name" value="7tmA_capaR"/>
    <property type="match status" value="1"/>
</dbReference>
<keyword evidence="4 12" id="KW-0812">Transmembrane</keyword>
<evidence type="ECO:0000256" key="5">
    <source>
        <dbReference type="ARBA" id="ARBA00022989"/>
    </source>
</evidence>
<evidence type="ECO:0000256" key="11">
    <source>
        <dbReference type="ARBA" id="ARBA00023224"/>
    </source>
</evidence>
<evidence type="ECO:0000313" key="16">
    <source>
        <dbReference type="Proteomes" id="UP000694941"/>
    </source>
</evidence>
<evidence type="ECO:0000256" key="6">
    <source>
        <dbReference type="ARBA" id="ARBA00023040"/>
    </source>
</evidence>